<keyword evidence="3" id="KW-0489">Methyltransferase</keyword>
<comment type="caution">
    <text evidence="3">The sequence shown here is derived from an EMBL/GenBank/DDBJ whole genome shotgun (WGS) entry which is preliminary data.</text>
</comment>
<evidence type="ECO:0000313" key="4">
    <source>
        <dbReference type="EMBL" id="TCP08950.1"/>
    </source>
</evidence>
<accession>A0A2S5T151</accession>
<dbReference type="OrthoDB" id="8769632at2"/>
<evidence type="ECO:0000313" key="6">
    <source>
        <dbReference type="Proteomes" id="UP000294772"/>
    </source>
</evidence>
<feature type="domain" description="Methyltransferase type 11" evidence="2">
    <location>
        <begin position="69"/>
        <end position="164"/>
    </location>
</feature>
<dbReference type="InterPro" id="IPR013216">
    <property type="entry name" value="Methyltransf_11"/>
</dbReference>
<dbReference type="CDD" id="cd02440">
    <property type="entry name" value="AdoMet_MTases"/>
    <property type="match status" value="1"/>
</dbReference>
<evidence type="ECO:0000259" key="2">
    <source>
        <dbReference type="Pfam" id="PF08241"/>
    </source>
</evidence>
<reference evidence="4 6" key="2">
    <citation type="submission" date="2019-03" db="EMBL/GenBank/DDBJ databases">
        <title>Genomic Encyclopedia of Type Strains, Phase IV (KMG-IV): sequencing the most valuable type-strain genomes for metagenomic binning, comparative biology and taxonomic classification.</title>
        <authorList>
            <person name="Goeker M."/>
        </authorList>
    </citation>
    <scope>NUCLEOTIDE SEQUENCE [LARGE SCALE GENOMIC DNA]</scope>
    <source>
        <strain evidence="4 6">DSM 15264</strain>
    </source>
</reference>
<dbReference type="EMBL" id="PSNY01000022">
    <property type="protein sequence ID" value="PPE68618.1"/>
    <property type="molecule type" value="Genomic_DNA"/>
</dbReference>
<dbReference type="AlphaFoldDB" id="A0A2S5T151"/>
<keyword evidence="5" id="KW-1185">Reference proteome</keyword>
<proteinExistence type="predicted"/>
<evidence type="ECO:0000256" key="1">
    <source>
        <dbReference type="SAM" id="MobiDB-lite"/>
    </source>
</evidence>
<gene>
    <name evidence="3" type="ORF">C1702_15945</name>
    <name evidence="4" type="ORF">EV676_102461</name>
</gene>
<dbReference type="PANTHER" id="PTHR42912:SF80">
    <property type="entry name" value="METHYLTRANSFERASE DOMAIN-CONTAINING PROTEIN"/>
    <property type="match status" value="1"/>
</dbReference>
<dbReference type="GO" id="GO:0008757">
    <property type="term" value="F:S-adenosylmethionine-dependent methyltransferase activity"/>
    <property type="evidence" value="ECO:0007669"/>
    <property type="project" value="InterPro"/>
</dbReference>
<dbReference type="Proteomes" id="UP000294772">
    <property type="component" value="Unassembled WGS sequence"/>
</dbReference>
<dbReference type="Proteomes" id="UP000239406">
    <property type="component" value="Unassembled WGS sequence"/>
</dbReference>
<dbReference type="Pfam" id="PF08241">
    <property type="entry name" value="Methyltransf_11"/>
    <property type="match status" value="1"/>
</dbReference>
<protein>
    <submittedName>
        <fullName evidence="3">Class I SAM-dependent methyltransferase</fullName>
    </submittedName>
    <submittedName>
        <fullName evidence="4">Phosphatidylethanolamine N-methyltransferase /phosphatidyl-N-methylethanolamine N-methyltransferase</fullName>
    </submittedName>
</protein>
<keyword evidence="3" id="KW-0808">Transferase</keyword>
<evidence type="ECO:0000313" key="5">
    <source>
        <dbReference type="Proteomes" id="UP000239406"/>
    </source>
</evidence>
<organism evidence="3 5">
    <name type="scientific">Caldimonas thermodepolymerans</name>
    <dbReference type="NCBI Taxonomy" id="215580"/>
    <lineage>
        <taxon>Bacteria</taxon>
        <taxon>Pseudomonadati</taxon>
        <taxon>Pseudomonadota</taxon>
        <taxon>Betaproteobacteria</taxon>
        <taxon>Burkholderiales</taxon>
        <taxon>Sphaerotilaceae</taxon>
        <taxon>Caldimonas</taxon>
    </lineage>
</organism>
<sequence length="226" mass="25246">MTPPRAAGDSGRLPATASRRTPPAVTLDSVVRTYGRYAPWYDWIFGAVLEPGRRHLARTVQQLAPGTLLEVGVGTGLTLARYPAATHVTGIDISEDMLVRARQRAARLPQRRIELHAMDAERMAFADASFDCVVLPYVLSVTPDPARLVAELRRVCRPGGHIVILNHFSGSRLWWWLERCVTTLADRIGFRSDFSYEAHVLAHDWEVVSVRPVNLFGLSRLVVVRN</sequence>
<dbReference type="PANTHER" id="PTHR42912">
    <property type="entry name" value="METHYLTRANSFERASE"/>
    <property type="match status" value="1"/>
</dbReference>
<dbReference type="RefSeq" id="WP_104358711.1">
    <property type="nucleotide sequence ID" value="NZ_CALFFA010000017.1"/>
</dbReference>
<dbReference type="Gene3D" id="3.40.50.150">
    <property type="entry name" value="Vaccinia Virus protein VP39"/>
    <property type="match status" value="1"/>
</dbReference>
<dbReference type="InterPro" id="IPR029063">
    <property type="entry name" value="SAM-dependent_MTases_sf"/>
</dbReference>
<reference evidence="3 5" key="1">
    <citation type="submission" date="2018-02" db="EMBL/GenBank/DDBJ databases">
        <title>Reclassifiation of [Polyangium] brachysporum DSM 7029 as Guopingzhaonella breviflexa gen. nov., sp. nov., a member of the family Comamonadaceae.</title>
        <authorList>
            <person name="Tang B."/>
        </authorList>
    </citation>
    <scope>NUCLEOTIDE SEQUENCE [LARGE SCALE GENOMIC DNA]</scope>
    <source>
        <strain evidence="3 5">DSM 15344</strain>
    </source>
</reference>
<dbReference type="SUPFAM" id="SSF53335">
    <property type="entry name" value="S-adenosyl-L-methionine-dependent methyltransferases"/>
    <property type="match status" value="1"/>
</dbReference>
<dbReference type="EMBL" id="SLXF01000002">
    <property type="protein sequence ID" value="TCP08950.1"/>
    <property type="molecule type" value="Genomic_DNA"/>
</dbReference>
<dbReference type="GO" id="GO:0032259">
    <property type="term" value="P:methylation"/>
    <property type="evidence" value="ECO:0007669"/>
    <property type="project" value="UniProtKB-KW"/>
</dbReference>
<feature type="region of interest" description="Disordered" evidence="1">
    <location>
        <begin position="1"/>
        <end position="21"/>
    </location>
</feature>
<evidence type="ECO:0000313" key="3">
    <source>
        <dbReference type="EMBL" id="PPE68618.1"/>
    </source>
</evidence>
<name>A0A2S5T151_9BURK</name>
<dbReference type="InterPro" id="IPR050508">
    <property type="entry name" value="Methyltransf_Superfamily"/>
</dbReference>